<dbReference type="AlphaFoldDB" id="A0A1C3U343"/>
<keyword evidence="3" id="KW-1185">Reference proteome</keyword>
<evidence type="ECO:0000313" key="3">
    <source>
        <dbReference type="Proteomes" id="UP000199184"/>
    </source>
</evidence>
<reference evidence="3" key="1">
    <citation type="submission" date="2016-08" db="EMBL/GenBank/DDBJ databases">
        <authorList>
            <person name="Varghese N."/>
            <person name="Submissions Spin"/>
        </authorList>
    </citation>
    <scope>NUCLEOTIDE SEQUENCE [LARGE SCALE GENOMIC DNA]</scope>
    <source>
        <strain evidence="3">ERR11</strain>
    </source>
</reference>
<organism evidence="2 3">
    <name type="scientific">Bradyrhizobium shewense</name>
    <dbReference type="NCBI Taxonomy" id="1761772"/>
    <lineage>
        <taxon>Bacteria</taxon>
        <taxon>Pseudomonadati</taxon>
        <taxon>Pseudomonadota</taxon>
        <taxon>Alphaproteobacteria</taxon>
        <taxon>Hyphomicrobiales</taxon>
        <taxon>Nitrobacteraceae</taxon>
        <taxon>Bradyrhizobium</taxon>
    </lineage>
</organism>
<keyword evidence="1" id="KW-0812">Transmembrane</keyword>
<protein>
    <submittedName>
        <fullName evidence="2">Uncharacterized protein</fullName>
    </submittedName>
</protein>
<dbReference type="Proteomes" id="UP000199184">
    <property type="component" value="Unassembled WGS sequence"/>
</dbReference>
<dbReference type="EMBL" id="FMAI01000001">
    <property type="protein sequence ID" value="SCB09891.1"/>
    <property type="molecule type" value="Genomic_DNA"/>
</dbReference>
<sequence>MTDISNSKASLGRAIHAIAGKWGWFVALGVGELIWGFIAFGLALRSRASRPSAQPAVV</sequence>
<evidence type="ECO:0000256" key="1">
    <source>
        <dbReference type="SAM" id="Phobius"/>
    </source>
</evidence>
<keyword evidence="1" id="KW-1133">Transmembrane helix</keyword>
<keyword evidence="1" id="KW-0472">Membrane</keyword>
<feature type="transmembrane region" description="Helical" evidence="1">
    <location>
        <begin position="22"/>
        <end position="44"/>
    </location>
</feature>
<accession>A0A1C3U343</accession>
<evidence type="ECO:0000313" key="2">
    <source>
        <dbReference type="EMBL" id="SCB09891.1"/>
    </source>
</evidence>
<dbReference type="RefSeq" id="WP_245323135.1">
    <property type="nucleotide sequence ID" value="NZ_FMAI01000001.1"/>
</dbReference>
<gene>
    <name evidence="2" type="ORF">GA0061098_1001292</name>
</gene>
<proteinExistence type="predicted"/>
<name>A0A1C3U343_9BRAD</name>